<feature type="repeat" description="TPR" evidence="8">
    <location>
        <begin position="541"/>
        <end position="574"/>
    </location>
</feature>
<dbReference type="Proteomes" id="UP000663832">
    <property type="component" value="Unassembled WGS sequence"/>
</dbReference>
<dbReference type="EMBL" id="CAJNOM010000010">
    <property type="protein sequence ID" value="CAF0779768.1"/>
    <property type="molecule type" value="Genomic_DNA"/>
</dbReference>
<evidence type="ECO:0000256" key="2">
    <source>
        <dbReference type="ARBA" id="ARBA00022676"/>
    </source>
</evidence>
<evidence type="ECO:0000313" key="11">
    <source>
        <dbReference type="EMBL" id="CAF0779768.1"/>
    </source>
</evidence>
<keyword evidence="9" id="KW-0520">NAD</keyword>
<name>A0A813UPR7_9BILA</name>
<dbReference type="OrthoDB" id="66906at2759"/>
<evidence type="ECO:0000256" key="7">
    <source>
        <dbReference type="ARBA" id="ARBA00047597"/>
    </source>
</evidence>
<organism evidence="12 14">
    <name type="scientific">Adineta steineri</name>
    <dbReference type="NCBI Taxonomy" id="433720"/>
    <lineage>
        <taxon>Eukaryota</taxon>
        <taxon>Metazoa</taxon>
        <taxon>Spiralia</taxon>
        <taxon>Gnathifera</taxon>
        <taxon>Rotifera</taxon>
        <taxon>Eurotatoria</taxon>
        <taxon>Bdelloidea</taxon>
        <taxon>Adinetida</taxon>
        <taxon>Adinetidae</taxon>
        <taxon>Adineta</taxon>
    </lineage>
</organism>
<dbReference type="Gene3D" id="3.90.176.10">
    <property type="entry name" value="Toxin ADP-ribosyltransferase, Chain A, domain 1"/>
    <property type="match status" value="1"/>
</dbReference>
<sequence length="806" mass="91921">MAVQESQENVSSTLSSGASNTAFTTTAPSTRQRMAQNYLLVWVDQNIDQISKDCQDTLAQLRAVVNDVTICTQPDECIAFLDKHNDEKTFVITPGYLGQHLVPEIHSMPKLDAIYIFCGNISNHQQWTKGWNKIKGVHDNIKDLCDAIKGGIKQVNQDSIPVSFVTVNQLEPNYMYTQIFKDILLEMKHDYNQAIHILAVYCYKCYSGNINELNVVDEFKSNYRPEQAIWWYTRECFTYQMLNRALRTLDADTIINMGFFIRDLHEQLHQLHEQQLPNYHGKPFIVYRGQGLLKTDFDKLKNTKGGLMSFNNFLSTSTKRDVSHQFAKGALRNTDMVGILFIMTIDPCVSSTPFASIKEASYFKEEEEILFSMHTVFRIDDIKQMDNNDRLYQVELHLTADDDEQLQRLTECISNEVAGGTGWQRLGNLLLKTGHFNKAEELYKVLLEQPLNDSDKALYFNNLGTVKKNQGDYGQAIDYYKQGLEMYEKTLPANHPSLATSYNNIGSVYDHLGEASKALSFYETALGIWQNALPTNHPSLAISYNNIGLVYDNMGEYSKACSLYEKALEIQEKTLPENHPSLATSYNNIGTVYKNMGEYSKACSFYEKALENQEKTLPANHPSLAISYSNIGGVYAKMGEYSKTLSFYEKTNEIWEKTLPANHPSLATSYSNIGLVYENMGEYSKALLFYEKTLEIDEKTLPENHPSLAISYNNIGLVYDNMGEYLKALSWYEKALEIQGKTLPENHPHLAGSYSNLGNLYYNMTEYSRALSFFERALDIWQRALPPTHPQLNIVKESIEIVKTKL</sequence>
<dbReference type="Proteomes" id="UP000663877">
    <property type="component" value="Unassembled WGS sequence"/>
</dbReference>
<keyword evidence="9" id="KW-0521">NADP</keyword>
<dbReference type="InterPro" id="IPR000768">
    <property type="entry name" value="ART"/>
</dbReference>
<keyword evidence="13" id="KW-1185">Reference proteome</keyword>
<dbReference type="Pfam" id="PF13424">
    <property type="entry name" value="TPR_12"/>
    <property type="match status" value="4"/>
</dbReference>
<dbReference type="SUPFAM" id="SSF48452">
    <property type="entry name" value="TPR-like"/>
    <property type="match status" value="3"/>
</dbReference>
<feature type="repeat" description="TPR" evidence="8">
    <location>
        <begin position="583"/>
        <end position="616"/>
    </location>
</feature>
<comment type="catalytic activity">
    <reaction evidence="7 9">
        <text>L-arginyl-[protein] + NAD(+) = N(omega)-(ADP-D-ribosyl)-L-arginyl-[protein] + nicotinamide + H(+)</text>
        <dbReference type="Rhea" id="RHEA:19149"/>
        <dbReference type="Rhea" id="RHEA-COMP:10532"/>
        <dbReference type="Rhea" id="RHEA-COMP:15087"/>
        <dbReference type="ChEBI" id="CHEBI:15378"/>
        <dbReference type="ChEBI" id="CHEBI:17154"/>
        <dbReference type="ChEBI" id="CHEBI:29965"/>
        <dbReference type="ChEBI" id="CHEBI:57540"/>
        <dbReference type="ChEBI" id="CHEBI:142554"/>
        <dbReference type="EC" id="2.4.2.31"/>
    </reaction>
</comment>
<dbReference type="Pfam" id="PF01129">
    <property type="entry name" value="ART"/>
    <property type="match status" value="1"/>
</dbReference>
<evidence type="ECO:0000313" key="13">
    <source>
        <dbReference type="Proteomes" id="UP000663832"/>
    </source>
</evidence>
<feature type="repeat" description="TPR" evidence="8">
    <location>
        <begin position="457"/>
        <end position="490"/>
    </location>
</feature>
<evidence type="ECO:0000256" key="6">
    <source>
        <dbReference type="ARBA" id="ARBA00022803"/>
    </source>
</evidence>
<keyword evidence="4" id="KW-0548">Nucleotidyltransferase</keyword>
<evidence type="ECO:0000256" key="3">
    <source>
        <dbReference type="ARBA" id="ARBA00022679"/>
    </source>
</evidence>
<dbReference type="PROSITE" id="PS50005">
    <property type="entry name" value="TPR"/>
    <property type="match status" value="8"/>
</dbReference>
<evidence type="ECO:0000256" key="8">
    <source>
        <dbReference type="PROSITE-ProRule" id="PRU00339"/>
    </source>
</evidence>
<feature type="repeat" description="TPR" evidence="8">
    <location>
        <begin position="709"/>
        <end position="742"/>
    </location>
</feature>
<comment type="similarity">
    <text evidence="1 9">Belongs to the Arg-specific ADP-ribosyltransferase family.</text>
</comment>
<dbReference type="GO" id="GO:0106274">
    <property type="term" value="F:NAD+-protein-arginine ADP-ribosyltransferase activity"/>
    <property type="evidence" value="ECO:0007669"/>
    <property type="project" value="UniProtKB-EC"/>
</dbReference>
<gene>
    <name evidence="12" type="ORF">BJG266_LOCUS6725</name>
    <name evidence="11" type="ORF">QVE165_LOCUS3092</name>
</gene>
<keyword evidence="6 8" id="KW-0802">TPR repeat</keyword>
<evidence type="ECO:0000256" key="5">
    <source>
        <dbReference type="ARBA" id="ARBA00022737"/>
    </source>
</evidence>
<dbReference type="SUPFAM" id="SSF56399">
    <property type="entry name" value="ADP-ribosylation"/>
    <property type="match status" value="1"/>
</dbReference>
<proteinExistence type="inferred from homology"/>
<feature type="repeat" description="TPR" evidence="8">
    <location>
        <begin position="667"/>
        <end position="700"/>
    </location>
</feature>
<reference evidence="12" key="1">
    <citation type="submission" date="2021-02" db="EMBL/GenBank/DDBJ databases">
        <authorList>
            <person name="Nowell W R."/>
        </authorList>
    </citation>
    <scope>NUCLEOTIDE SEQUENCE</scope>
</reference>
<dbReference type="GO" id="GO:0016779">
    <property type="term" value="F:nucleotidyltransferase activity"/>
    <property type="evidence" value="ECO:0007669"/>
    <property type="project" value="UniProtKB-KW"/>
</dbReference>
<evidence type="ECO:0000256" key="4">
    <source>
        <dbReference type="ARBA" id="ARBA00022695"/>
    </source>
</evidence>
<feature type="repeat" description="TPR" evidence="8">
    <location>
        <begin position="499"/>
        <end position="532"/>
    </location>
</feature>
<dbReference type="PROSITE" id="PS51996">
    <property type="entry name" value="TR_MART"/>
    <property type="match status" value="1"/>
</dbReference>
<dbReference type="EC" id="2.4.2.31" evidence="9"/>
<dbReference type="EMBL" id="CAJNOI010000019">
    <property type="protein sequence ID" value="CAF0829817.1"/>
    <property type="molecule type" value="Genomic_DNA"/>
</dbReference>
<evidence type="ECO:0000256" key="1">
    <source>
        <dbReference type="ARBA" id="ARBA00009558"/>
    </source>
</evidence>
<feature type="region of interest" description="Disordered" evidence="10">
    <location>
        <begin position="1"/>
        <end position="28"/>
    </location>
</feature>
<evidence type="ECO:0000313" key="12">
    <source>
        <dbReference type="EMBL" id="CAF0829817.1"/>
    </source>
</evidence>
<evidence type="ECO:0000313" key="14">
    <source>
        <dbReference type="Proteomes" id="UP000663877"/>
    </source>
</evidence>
<dbReference type="PANTHER" id="PTHR45641">
    <property type="entry name" value="TETRATRICOPEPTIDE REPEAT PROTEIN (AFU_ORTHOLOGUE AFUA_6G03870)"/>
    <property type="match status" value="1"/>
</dbReference>
<keyword evidence="3 9" id="KW-0808">Transferase</keyword>
<dbReference type="InterPro" id="IPR011990">
    <property type="entry name" value="TPR-like_helical_dom_sf"/>
</dbReference>
<dbReference type="InterPro" id="IPR019734">
    <property type="entry name" value="TPR_rpt"/>
</dbReference>
<dbReference type="Gene3D" id="1.25.40.10">
    <property type="entry name" value="Tetratricopeptide repeat domain"/>
    <property type="match status" value="3"/>
</dbReference>
<comment type="caution">
    <text evidence="12">The sequence shown here is derived from an EMBL/GenBank/DDBJ whole genome shotgun (WGS) entry which is preliminary data.</text>
</comment>
<feature type="repeat" description="TPR" evidence="8">
    <location>
        <begin position="625"/>
        <end position="658"/>
    </location>
</feature>
<dbReference type="AlphaFoldDB" id="A0A813UPR7"/>
<dbReference type="PRINTS" id="PR00381">
    <property type="entry name" value="KINESINLIGHT"/>
</dbReference>
<dbReference type="SMART" id="SM00028">
    <property type="entry name" value="TPR"/>
    <property type="match status" value="9"/>
</dbReference>
<dbReference type="PANTHER" id="PTHR45641:SF19">
    <property type="entry name" value="NEPHROCYSTIN-3"/>
    <property type="match status" value="1"/>
</dbReference>
<keyword evidence="2 9" id="KW-0328">Glycosyltransferase</keyword>
<evidence type="ECO:0000256" key="9">
    <source>
        <dbReference type="RuleBase" id="RU361228"/>
    </source>
</evidence>
<keyword evidence="5" id="KW-0677">Repeat</keyword>
<evidence type="ECO:0000256" key="10">
    <source>
        <dbReference type="SAM" id="MobiDB-lite"/>
    </source>
</evidence>
<protein>
    <recommendedName>
        <fullName evidence="9">NAD(P)(+)--arginine ADP-ribosyltransferase</fullName>
        <ecNumber evidence="9">2.4.2.31</ecNumber>
    </recommendedName>
    <alternativeName>
        <fullName evidence="9">Mono(ADP-ribosyl)transferase</fullName>
    </alternativeName>
</protein>
<dbReference type="PROSITE" id="PS50293">
    <property type="entry name" value="TPR_REGION"/>
    <property type="match status" value="5"/>
</dbReference>
<feature type="repeat" description="TPR" evidence="8">
    <location>
        <begin position="751"/>
        <end position="784"/>
    </location>
</feature>
<accession>A0A813UPR7</accession>